<evidence type="ECO:0000256" key="4">
    <source>
        <dbReference type="ARBA" id="ARBA00013186"/>
    </source>
</evidence>
<dbReference type="EMBL" id="ABCK01000002">
    <property type="protein sequence ID" value="EDM29149.1"/>
    <property type="molecule type" value="Genomic_DNA"/>
</dbReference>
<organism evidence="10 11">
    <name type="scientific">Lentisphaera araneosa HTCC2155</name>
    <dbReference type="NCBI Taxonomy" id="313628"/>
    <lineage>
        <taxon>Bacteria</taxon>
        <taxon>Pseudomonadati</taxon>
        <taxon>Lentisphaerota</taxon>
        <taxon>Lentisphaeria</taxon>
        <taxon>Lentisphaerales</taxon>
        <taxon>Lentisphaeraceae</taxon>
        <taxon>Lentisphaera</taxon>
    </lineage>
</organism>
<dbReference type="STRING" id="313628.LNTAR_22204"/>
<protein>
    <recommendedName>
        <fullName evidence="4">L-ribulose-5-phosphate 4-epimerase</fullName>
        <ecNumber evidence="4">5.1.3.4</ecNumber>
    </recommendedName>
</protein>
<dbReference type="RefSeq" id="WP_007276879.1">
    <property type="nucleotide sequence ID" value="NZ_ABCK01000002.1"/>
</dbReference>
<dbReference type="GO" id="GO:0046872">
    <property type="term" value="F:metal ion binding"/>
    <property type="evidence" value="ECO:0007669"/>
    <property type="project" value="UniProtKB-KW"/>
</dbReference>
<dbReference type="Gene3D" id="3.40.225.10">
    <property type="entry name" value="Class II aldolase/adducin N-terminal domain"/>
    <property type="match status" value="1"/>
</dbReference>
<dbReference type="AlphaFoldDB" id="A6DG32"/>
<dbReference type="NCBIfam" id="NF006047">
    <property type="entry name" value="PRK08193.1"/>
    <property type="match status" value="1"/>
</dbReference>
<keyword evidence="6" id="KW-0862">Zinc</keyword>
<evidence type="ECO:0000256" key="3">
    <source>
        <dbReference type="ARBA" id="ARBA00010037"/>
    </source>
</evidence>
<comment type="cofactor">
    <cofactor evidence="2">
        <name>Zn(2+)</name>
        <dbReference type="ChEBI" id="CHEBI:29105"/>
    </cofactor>
</comment>
<accession>A6DG32</accession>
<feature type="domain" description="Class II aldolase/adducin N-terminal" evidence="9">
    <location>
        <begin position="7"/>
        <end position="197"/>
    </location>
</feature>
<dbReference type="GO" id="GO:0016832">
    <property type="term" value="F:aldehyde-lyase activity"/>
    <property type="evidence" value="ECO:0007669"/>
    <property type="project" value="TreeGrafter"/>
</dbReference>
<evidence type="ECO:0000259" key="9">
    <source>
        <dbReference type="SMART" id="SM01007"/>
    </source>
</evidence>
<reference evidence="10 11" key="1">
    <citation type="journal article" date="2010" name="J. Bacteriol.">
        <title>Genome sequence of Lentisphaera araneosa HTCC2155T, the type species of the order Lentisphaerales in the phylum Lentisphaerae.</title>
        <authorList>
            <person name="Thrash J.C."/>
            <person name="Cho J.C."/>
            <person name="Vergin K.L."/>
            <person name="Morris R.M."/>
            <person name="Giovannoni S.J."/>
        </authorList>
    </citation>
    <scope>NUCLEOTIDE SEQUENCE [LARGE SCALE GENOMIC DNA]</scope>
    <source>
        <strain evidence="10 11">HTCC2155</strain>
    </source>
</reference>
<dbReference type="eggNOG" id="COG0235">
    <property type="taxonomic scope" value="Bacteria"/>
</dbReference>
<evidence type="ECO:0000313" key="11">
    <source>
        <dbReference type="Proteomes" id="UP000004947"/>
    </source>
</evidence>
<dbReference type="InterPro" id="IPR001303">
    <property type="entry name" value="Aldolase_II/adducin_N"/>
</dbReference>
<dbReference type="GO" id="GO:0019323">
    <property type="term" value="P:pentose catabolic process"/>
    <property type="evidence" value="ECO:0007669"/>
    <property type="project" value="TreeGrafter"/>
</dbReference>
<evidence type="ECO:0000256" key="8">
    <source>
        <dbReference type="ARBA" id="ARBA00023277"/>
    </source>
</evidence>
<proteinExistence type="inferred from homology"/>
<dbReference type="OrthoDB" id="9786287at2"/>
<evidence type="ECO:0000256" key="5">
    <source>
        <dbReference type="ARBA" id="ARBA00022723"/>
    </source>
</evidence>
<evidence type="ECO:0000256" key="7">
    <source>
        <dbReference type="ARBA" id="ARBA00023235"/>
    </source>
</evidence>
<comment type="similarity">
    <text evidence="3">Belongs to the aldolase class II family. AraD/FucA subfamily.</text>
</comment>
<dbReference type="FunFam" id="3.40.225.10:FF:000001">
    <property type="entry name" value="L-ribulose-5-phosphate 4-epimerase UlaF"/>
    <property type="match status" value="1"/>
</dbReference>
<name>A6DG32_9BACT</name>
<dbReference type="PANTHER" id="PTHR22789">
    <property type="entry name" value="FUCULOSE PHOSPHATE ALDOLASE"/>
    <property type="match status" value="1"/>
</dbReference>
<keyword evidence="8" id="KW-0119">Carbohydrate metabolism</keyword>
<dbReference type="InterPro" id="IPR050197">
    <property type="entry name" value="Aldolase_class_II_sugar_metab"/>
</dbReference>
<dbReference type="PANTHER" id="PTHR22789:SF8">
    <property type="entry name" value="L-RIBULOSE-5-PHOSPHATE 4-EPIMERASE SGBE"/>
    <property type="match status" value="1"/>
</dbReference>
<keyword evidence="7 10" id="KW-0413">Isomerase</keyword>
<gene>
    <name evidence="10" type="ORF">LNTAR_22204</name>
</gene>
<dbReference type="GO" id="GO:0005829">
    <property type="term" value="C:cytosol"/>
    <property type="evidence" value="ECO:0007669"/>
    <property type="project" value="TreeGrafter"/>
</dbReference>
<dbReference type="Pfam" id="PF00596">
    <property type="entry name" value="Aldolase_II"/>
    <property type="match status" value="1"/>
</dbReference>
<keyword evidence="5" id="KW-0479">Metal-binding</keyword>
<evidence type="ECO:0000256" key="6">
    <source>
        <dbReference type="ARBA" id="ARBA00022833"/>
    </source>
</evidence>
<dbReference type="EC" id="5.1.3.4" evidence="4"/>
<comment type="catalytic activity">
    <reaction evidence="1">
        <text>L-ribulose 5-phosphate = D-xylulose 5-phosphate</text>
        <dbReference type="Rhea" id="RHEA:22368"/>
        <dbReference type="ChEBI" id="CHEBI:57737"/>
        <dbReference type="ChEBI" id="CHEBI:58226"/>
        <dbReference type="EC" id="5.1.3.4"/>
    </reaction>
</comment>
<evidence type="ECO:0000256" key="2">
    <source>
        <dbReference type="ARBA" id="ARBA00001947"/>
    </source>
</evidence>
<dbReference type="Proteomes" id="UP000004947">
    <property type="component" value="Unassembled WGS sequence"/>
</dbReference>
<dbReference type="SUPFAM" id="SSF53639">
    <property type="entry name" value="AraD/HMP-PK domain-like"/>
    <property type="match status" value="1"/>
</dbReference>
<keyword evidence="11" id="KW-1185">Reference proteome</keyword>
<dbReference type="InterPro" id="IPR036409">
    <property type="entry name" value="Aldolase_II/adducin_N_sf"/>
</dbReference>
<comment type="caution">
    <text evidence="10">The sequence shown here is derived from an EMBL/GenBank/DDBJ whole genome shotgun (WGS) entry which is preliminary data.</text>
</comment>
<dbReference type="GO" id="GO:0008742">
    <property type="term" value="F:L-ribulose-phosphate 4-epimerase activity"/>
    <property type="evidence" value="ECO:0007669"/>
    <property type="project" value="UniProtKB-EC"/>
</dbReference>
<dbReference type="SMART" id="SM01007">
    <property type="entry name" value="Aldolase_II"/>
    <property type="match status" value="1"/>
</dbReference>
<sequence>MLDQIKEEVLKANKLLQSSGLVKLTWGNVSAKDPETGLIVIKPSGVKYEDMQVSDLVTLSLDGKIIEGHLKPSSDTATHLYLYNAFPELGGITHTHSLFATTLCQHGRELPCSGTTHADHFWGSVPLIRALNEEEVEEDYEKNTGKVIVEHFQNHKIKPLEIPAALLHFHAPFTWGRTAMESYKNAVALEACAEMAVRTINVEQLPVIPPHILQKHYQRKHGANAYYGQ</sequence>
<evidence type="ECO:0000313" key="10">
    <source>
        <dbReference type="EMBL" id="EDM29149.1"/>
    </source>
</evidence>
<evidence type="ECO:0000256" key="1">
    <source>
        <dbReference type="ARBA" id="ARBA00001726"/>
    </source>
</evidence>